<organism evidence="1">
    <name type="scientific">Ignisphaera aggregans</name>
    <dbReference type="NCBI Taxonomy" id="334771"/>
    <lineage>
        <taxon>Archaea</taxon>
        <taxon>Thermoproteota</taxon>
        <taxon>Thermoprotei</taxon>
        <taxon>Desulfurococcales</taxon>
        <taxon>Desulfurococcaceae</taxon>
        <taxon>Ignisphaera</taxon>
    </lineage>
</organism>
<accession>A0A7J2T973</accession>
<sequence length="146" mass="16374">MSVMRIAPDELVSEVKPWNTFVWKDFVEKYIVPLKVLGDITASYFSGDPASEVVKALALAAKNVIEVARKVVGDVKEEFTAPSDPVECVRLLIERAANTFLGVGEGGKYTLFAWTLRKITKEYFEAMYSTLAKDEEKESSIRNSWS</sequence>
<gene>
    <name evidence="1" type="ORF">ENP99_00945</name>
</gene>
<dbReference type="AlphaFoldDB" id="A0A7J2T973"/>
<name>A0A7J2T973_9CREN</name>
<comment type="caution">
    <text evidence="1">The sequence shown here is derived from an EMBL/GenBank/DDBJ whole genome shotgun (WGS) entry which is preliminary data.</text>
</comment>
<protein>
    <submittedName>
        <fullName evidence="1">Uncharacterized protein</fullName>
    </submittedName>
</protein>
<proteinExistence type="predicted"/>
<evidence type="ECO:0000313" key="1">
    <source>
        <dbReference type="EMBL" id="HEH30674.1"/>
    </source>
</evidence>
<dbReference type="EMBL" id="DSLL01000007">
    <property type="protein sequence ID" value="HEH30674.1"/>
    <property type="molecule type" value="Genomic_DNA"/>
</dbReference>
<reference evidence="1" key="1">
    <citation type="journal article" date="2020" name="mSystems">
        <title>Genome- and Community-Level Interaction Insights into Carbon Utilization and Element Cycling Functions of Hydrothermarchaeota in Hydrothermal Sediment.</title>
        <authorList>
            <person name="Zhou Z."/>
            <person name="Liu Y."/>
            <person name="Xu W."/>
            <person name="Pan J."/>
            <person name="Luo Z.H."/>
            <person name="Li M."/>
        </authorList>
    </citation>
    <scope>NUCLEOTIDE SEQUENCE [LARGE SCALE GENOMIC DNA]</scope>
    <source>
        <strain evidence="1">SpSt-27</strain>
    </source>
</reference>